<dbReference type="AlphaFoldDB" id="A0A915PC66"/>
<protein>
    <submittedName>
        <fullName evidence="4">Galectin domain-containing protein</fullName>
    </submittedName>
</protein>
<organism evidence="3 4">
    <name type="scientific">Meloidogyne floridensis</name>
    <dbReference type="NCBI Taxonomy" id="298350"/>
    <lineage>
        <taxon>Eukaryota</taxon>
        <taxon>Metazoa</taxon>
        <taxon>Ecdysozoa</taxon>
        <taxon>Nematoda</taxon>
        <taxon>Chromadorea</taxon>
        <taxon>Rhabditida</taxon>
        <taxon>Tylenchina</taxon>
        <taxon>Tylenchomorpha</taxon>
        <taxon>Tylenchoidea</taxon>
        <taxon>Meloidogynidae</taxon>
        <taxon>Meloidogyninae</taxon>
        <taxon>Meloidogyne</taxon>
    </lineage>
</organism>
<dbReference type="GO" id="GO:0030246">
    <property type="term" value="F:carbohydrate binding"/>
    <property type="evidence" value="ECO:0007669"/>
    <property type="project" value="UniProtKB-KW"/>
</dbReference>
<name>A0A915PC66_9BILA</name>
<evidence type="ECO:0000313" key="4">
    <source>
        <dbReference type="WBParaSite" id="scf7180000424123.g12361"/>
    </source>
</evidence>
<evidence type="ECO:0000313" key="3">
    <source>
        <dbReference type="Proteomes" id="UP000887560"/>
    </source>
</evidence>
<dbReference type="Pfam" id="PF00337">
    <property type="entry name" value="Gal-bind_lectin"/>
    <property type="match status" value="1"/>
</dbReference>
<dbReference type="SUPFAM" id="SSF49899">
    <property type="entry name" value="Concanavalin A-like lectins/glucanases"/>
    <property type="match status" value="1"/>
</dbReference>
<dbReference type="Proteomes" id="UP000887560">
    <property type="component" value="Unplaced"/>
</dbReference>
<evidence type="ECO:0000256" key="1">
    <source>
        <dbReference type="ARBA" id="ARBA00022734"/>
    </source>
</evidence>
<dbReference type="InterPro" id="IPR001079">
    <property type="entry name" value="Galectin_CRD"/>
</dbReference>
<keyword evidence="1" id="KW-0430">Lectin</keyword>
<accession>A0A915PC66</accession>
<dbReference type="Gene3D" id="2.60.120.200">
    <property type="match status" value="2"/>
</dbReference>
<feature type="domain" description="Galectin" evidence="2">
    <location>
        <begin position="338"/>
        <end position="496"/>
    </location>
</feature>
<proteinExistence type="predicted"/>
<dbReference type="InterPro" id="IPR013320">
    <property type="entry name" value="ConA-like_dom_sf"/>
</dbReference>
<evidence type="ECO:0000259" key="2">
    <source>
        <dbReference type="PROSITE" id="PS51304"/>
    </source>
</evidence>
<dbReference type="PROSITE" id="PS51304">
    <property type="entry name" value="GALECTIN"/>
    <property type="match status" value="1"/>
</dbReference>
<keyword evidence="3" id="KW-1185">Reference proteome</keyword>
<dbReference type="WBParaSite" id="scf7180000424123.g12361">
    <property type="protein sequence ID" value="scf7180000424123.g12361"/>
    <property type="gene ID" value="scf7180000424123.g12361"/>
</dbReference>
<reference evidence="4" key="1">
    <citation type="submission" date="2022-11" db="UniProtKB">
        <authorList>
            <consortium name="WormBaseParasite"/>
        </authorList>
    </citation>
    <scope>IDENTIFICATION</scope>
</reference>
<sequence>MKFTTPITAEIPFKNNLNTNQEKHCEKRFTNKKYKLGRVFEKAIIFVIMPDKEGNRGQVGINLVNENISFIVQRNLTAVEWRNIGIEGKWINKKLWTFERNPTIESGIKITITMFIKRYYFWISMKYEHYYDAINIFWPNKWWETEKQFSESIEGELLINGDFIPISVISVGQIDISNRFATLKTPYEKRLTEVSYKNFTFRGLIHTNKTNNYVEIVFLHGTSFSMINEKKIGASFLSINYSEHETILLSNEVSLGCIPIEGDLFKGNELFEFSIIFEKAYLRVDGTSFSFIINDRKLNNISNLTTTFPTSSITHITVNGGVELFINPSIGLPDIAKETYRLDHLYETGTILCFEAYIKSSKEIDCSKESHFTINFFHDANEFTEMIGDTVLKLNFEFNLNQYKTNKCRESASLLYMSSYRHNNHKWYGKLFLPNPIVQTGVNFTLRIDLDNDYFKIFINEAIHPILYQHRLPGWATEWIEISGNIIDNIKIGEYSEKCKLHSKPNIYNLNIIQVPESNHLKDGSLNGEWHKSSCDKKQNSIRQNNGVCTHKHDLKLVKGEYFNLNIVVRETEYRWRYKVGGEFYNYKHVIPAEAVQYINVEGLEKHPDYDNIIKLDKFYVLGNYGVNHYTIPYLIYDQCMPRPGQKKHLNFSLQFFLDTLLICEPDGYKFEAVNEFSLELSQKNNFITRLIIAGNE</sequence>